<proteinExistence type="predicted"/>
<protein>
    <recommendedName>
        <fullName evidence="3">DUF4238 domain-containing protein</fullName>
    </recommendedName>
</protein>
<comment type="caution">
    <text evidence="1">The sequence shown here is derived from an EMBL/GenBank/DDBJ whole genome shotgun (WGS) entry which is preliminary data.</text>
</comment>
<name>A0ABR0R8H3_9EURO</name>
<dbReference type="GeneID" id="90004643"/>
<organism evidence="1 2">
    <name type="scientific">Knufia obscura</name>
    <dbReference type="NCBI Taxonomy" id="1635080"/>
    <lineage>
        <taxon>Eukaryota</taxon>
        <taxon>Fungi</taxon>
        <taxon>Dikarya</taxon>
        <taxon>Ascomycota</taxon>
        <taxon>Pezizomycotina</taxon>
        <taxon>Eurotiomycetes</taxon>
        <taxon>Chaetothyriomycetidae</taxon>
        <taxon>Chaetothyriales</taxon>
        <taxon>Trichomeriaceae</taxon>
        <taxon>Knufia</taxon>
    </lineage>
</organism>
<reference evidence="1 2" key="1">
    <citation type="journal article" date="2023" name="Res Sq">
        <title>Genomic and morphological characterization of Knufia obscura isolated from the Mars 2020 spacecraft assembly facility.</title>
        <authorList>
            <person name="Chander A.M."/>
            <person name="Teixeira M.M."/>
            <person name="Singh N.K."/>
            <person name="Williams M.P."/>
            <person name="Parker C.W."/>
            <person name="Leo P."/>
            <person name="Stajich J.E."/>
            <person name="Torok T."/>
            <person name="Tighe S."/>
            <person name="Mason C.E."/>
            <person name="Venkateswaran K."/>
        </authorList>
    </citation>
    <scope>NUCLEOTIDE SEQUENCE [LARGE SCALE GENOMIC DNA]</scope>
    <source>
        <strain evidence="1 2">CCFEE 5817</strain>
    </source>
</reference>
<gene>
    <name evidence="1" type="ORF">PMZ80_011194</name>
</gene>
<evidence type="ECO:0008006" key="3">
    <source>
        <dbReference type="Google" id="ProtNLM"/>
    </source>
</evidence>
<dbReference type="Proteomes" id="UP001334248">
    <property type="component" value="Unassembled WGS sequence"/>
</dbReference>
<evidence type="ECO:0000313" key="2">
    <source>
        <dbReference type="Proteomes" id="UP001334248"/>
    </source>
</evidence>
<keyword evidence="2" id="KW-1185">Reference proteome</keyword>
<dbReference type="EMBL" id="JAVHJV010000030">
    <property type="protein sequence ID" value="KAK5936547.1"/>
    <property type="molecule type" value="Genomic_DNA"/>
</dbReference>
<sequence>MSAMTDRYWLGQPYPPAQYRHSRNSQLYVLCNPSPSKTSRWWAYGQTYALPANPTKIAGWLCGERECDKFVVISREAAFMAHKHLKLTHAIGKSSEQQEEEDDSGLRSVSKLLGLKRMREAHGAEEITKELLEVILDYEIRDLGFLVDPAEKDPDSRRARCIGYIINLAAREFIYGKDVEAFEFDIAGEDINARSESLKAKLA</sequence>
<dbReference type="RefSeq" id="XP_064724637.1">
    <property type="nucleotide sequence ID" value="XM_064879582.1"/>
</dbReference>
<accession>A0ABR0R8H3</accession>
<evidence type="ECO:0000313" key="1">
    <source>
        <dbReference type="EMBL" id="KAK5936547.1"/>
    </source>
</evidence>